<dbReference type="RefSeq" id="XP_004254948.1">
    <property type="nucleotide sequence ID" value="XM_004254900.1"/>
</dbReference>
<dbReference type="InterPro" id="IPR018200">
    <property type="entry name" value="USP_CS"/>
</dbReference>
<organism evidence="2 3">
    <name type="scientific">Entamoeba invadens IP1</name>
    <dbReference type="NCBI Taxonomy" id="370355"/>
    <lineage>
        <taxon>Eukaryota</taxon>
        <taxon>Amoebozoa</taxon>
        <taxon>Evosea</taxon>
        <taxon>Archamoebae</taxon>
        <taxon>Mastigamoebida</taxon>
        <taxon>Entamoebidae</taxon>
        <taxon>Entamoeba</taxon>
    </lineage>
</organism>
<reference evidence="2 3" key="1">
    <citation type="submission" date="2012-10" db="EMBL/GenBank/DDBJ databases">
        <authorList>
            <person name="Zafar N."/>
            <person name="Inman J."/>
            <person name="Hall N."/>
            <person name="Lorenzi H."/>
            <person name="Caler E."/>
        </authorList>
    </citation>
    <scope>NUCLEOTIDE SEQUENCE [LARGE SCALE GENOMIC DNA]</scope>
    <source>
        <strain evidence="2 3">IP1</strain>
    </source>
</reference>
<dbReference type="Proteomes" id="UP000014680">
    <property type="component" value="Unassembled WGS sequence"/>
</dbReference>
<dbReference type="GeneID" id="14887124"/>
<dbReference type="PANTHER" id="PTHR24006">
    <property type="entry name" value="UBIQUITIN CARBOXYL-TERMINAL HYDROLASE"/>
    <property type="match status" value="1"/>
</dbReference>
<sequence>MTSIEEKPQEKTEKTLLYKPLYPPSPDITKKVETKEDAFKFIKTLDEHLLSNNGYVLFEKIIQFIFENPVLGYYAFPHYIKLTDTTKIPYFNFVRYLVIYAPFQTLPNGFLEVIISRTIDVIKHHLKRDTLDDTDAVLYECYQILIHAISSKPEIEKLILKDSDDIFSPLIGKDPLQFKDLRKTLHLLLDQLKEKNGILTNLLNNLKKIEIDCAKSIFEKKRTKHEFCGMENCGATCYINSAIQQLHANKDFREWVLKSDSKGSHAVLKTLFERMNHEESYVTTKDVIQNVLGDGKSIETGIQDDSYLFLTNLLESIREENASDVKSYQIIINSTLKCTKCGTSRTSSENSSSIRIDCVHSDTFEDALLKMTEEESVSGVECQNCKERTEHTKTLTFSTPEVLIIGINHNKTSEGGINYKLNKYFEFPLALNWNNENMELSGIILHSGNVNAGHYTSIIKGDNGRWWKCNDKIVVEYNERRIKEDSYGSQSNSLSASVLFYKKSVEKVCKESEEEKNEEFLSHLLPMWSDDLLYKDLEKMHTETWILMVLWYGGDPSKFTDYENMKFDANKEENMTTISALKKYGLPKSIVETIEGKHSFKYVKNMIQFLCSNNEGKSWVLECLLKMTTIQTTQRQHFAIASLIEMLPNDVTPTKDSINVLEKLCNTPNINEDMYLILLNTLNVCQVTSLENNFITQTLLLYKNVSNISKCYPSLKKSLTKYTILTDISPVLNSFVDSYSNEKDQQKRGEWKDFIVSTIKRLPQEINQKVVAYSLNHFSTDELVCALTD</sequence>
<dbReference type="OMA" id="MNDIDCP"/>
<dbReference type="GO" id="GO:0005829">
    <property type="term" value="C:cytosol"/>
    <property type="evidence" value="ECO:0007669"/>
    <property type="project" value="TreeGrafter"/>
</dbReference>
<accession>A0A0A1U293</accession>
<dbReference type="Pfam" id="PF00443">
    <property type="entry name" value="UCH"/>
    <property type="match status" value="1"/>
</dbReference>
<dbReference type="InterPro" id="IPR028889">
    <property type="entry name" value="USP"/>
</dbReference>
<evidence type="ECO:0000313" key="3">
    <source>
        <dbReference type="Proteomes" id="UP000014680"/>
    </source>
</evidence>
<dbReference type="Gene3D" id="3.90.70.10">
    <property type="entry name" value="Cysteine proteinases"/>
    <property type="match status" value="1"/>
</dbReference>
<proteinExistence type="predicted"/>
<evidence type="ECO:0000313" key="2">
    <source>
        <dbReference type="EMBL" id="ELP88177.1"/>
    </source>
</evidence>
<evidence type="ECO:0000259" key="1">
    <source>
        <dbReference type="PROSITE" id="PS50235"/>
    </source>
</evidence>
<dbReference type="SUPFAM" id="SSF54001">
    <property type="entry name" value="Cysteine proteinases"/>
    <property type="match status" value="1"/>
</dbReference>
<feature type="domain" description="USP" evidence="1">
    <location>
        <begin position="228"/>
        <end position="504"/>
    </location>
</feature>
<keyword evidence="3" id="KW-1185">Reference proteome</keyword>
<dbReference type="VEuPathDB" id="AmoebaDB:EIN_224200"/>
<dbReference type="PANTHER" id="PTHR24006:SF827">
    <property type="entry name" value="UBIQUITIN CARBOXYL-TERMINAL HYDROLASE 34"/>
    <property type="match status" value="1"/>
</dbReference>
<dbReference type="AlphaFoldDB" id="A0A0A1U293"/>
<dbReference type="InterPro" id="IPR038765">
    <property type="entry name" value="Papain-like_cys_pep_sf"/>
</dbReference>
<dbReference type="GO" id="GO:0016579">
    <property type="term" value="P:protein deubiquitination"/>
    <property type="evidence" value="ECO:0007669"/>
    <property type="project" value="InterPro"/>
</dbReference>
<dbReference type="InterPro" id="IPR050164">
    <property type="entry name" value="Peptidase_C19"/>
</dbReference>
<name>A0A0A1U293_ENTIV</name>
<dbReference type="KEGG" id="eiv:EIN_224200"/>
<dbReference type="InterPro" id="IPR001394">
    <property type="entry name" value="Peptidase_C19_UCH"/>
</dbReference>
<dbReference type="PROSITE" id="PS00972">
    <property type="entry name" value="USP_1"/>
    <property type="match status" value="1"/>
</dbReference>
<dbReference type="EMBL" id="KB206756">
    <property type="protein sequence ID" value="ELP88177.1"/>
    <property type="molecule type" value="Genomic_DNA"/>
</dbReference>
<dbReference type="PROSITE" id="PS50235">
    <property type="entry name" value="USP_3"/>
    <property type="match status" value="1"/>
</dbReference>
<dbReference type="GO" id="GO:0005634">
    <property type="term" value="C:nucleus"/>
    <property type="evidence" value="ECO:0007669"/>
    <property type="project" value="TreeGrafter"/>
</dbReference>
<gene>
    <name evidence="2" type="ORF">EIN_224200</name>
</gene>
<protein>
    <recommendedName>
        <fullName evidence="1">USP domain-containing protein</fullName>
    </recommendedName>
</protein>
<dbReference type="OrthoDB" id="292964at2759"/>
<dbReference type="GO" id="GO:0004843">
    <property type="term" value="F:cysteine-type deubiquitinase activity"/>
    <property type="evidence" value="ECO:0007669"/>
    <property type="project" value="InterPro"/>
</dbReference>